<proteinExistence type="predicted"/>
<name>A0ABT0S4R7_9SPHN</name>
<organism evidence="1 2">
    <name type="scientific">Sphingomonas hankyongi</name>
    <dbReference type="NCBI Taxonomy" id="2908209"/>
    <lineage>
        <taxon>Bacteria</taxon>
        <taxon>Pseudomonadati</taxon>
        <taxon>Pseudomonadota</taxon>
        <taxon>Alphaproteobacteria</taxon>
        <taxon>Sphingomonadales</taxon>
        <taxon>Sphingomonadaceae</taxon>
        <taxon>Sphingomonas</taxon>
    </lineage>
</organism>
<dbReference type="Proteomes" id="UP001165342">
    <property type="component" value="Unassembled WGS sequence"/>
</dbReference>
<protein>
    <submittedName>
        <fullName evidence="1">DUF177 domain-containing protein</fullName>
    </submittedName>
</protein>
<evidence type="ECO:0000313" key="1">
    <source>
        <dbReference type="EMBL" id="MCL6730863.1"/>
    </source>
</evidence>
<dbReference type="InterPro" id="IPR003772">
    <property type="entry name" value="YceD"/>
</dbReference>
<evidence type="ECO:0000313" key="2">
    <source>
        <dbReference type="Proteomes" id="UP001165342"/>
    </source>
</evidence>
<dbReference type="Pfam" id="PF02620">
    <property type="entry name" value="YceD"/>
    <property type="match status" value="1"/>
</dbReference>
<reference evidence="1" key="1">
    <citation type="submission" date="2022-05" db="EMBL/GenBank/DDBJ databases">
        <authorList>
            <person name="Jo J.-H."/>
            <person name="Im W.-T."/>
        </authorList>
    </citation>
    <scope>NUCLEOTIDE SEQUENCE</scope>
    <source>
        <strain evidence="1">SE220</strain>
    </source>
</reference>
<sequence length="176" mass="18716">MTDSFAHALRLDQIRDGDRLDLNADEAERRVIAKRLGLPSLQCLEAHAALSRTGGDIVRVQGRLQAALDQACVVTGEPVPAHVDEHFDLLFMPEPQGDSTEEEIELGSADCDIVFHDGAAIDLGGAIADTLALSLDPYPRSAGADAALKEAGIMTEDQASPFAVLAQLKRSGNDKS</sequence>
<dbReference type="EMBL" id="JAMGBE010000004">
    <property type="protein sequence ID" value="MCL6730863.1"/>
    <property type="molecule type" value="Genomic_DNA"/>
</dbReference>
<accession>A0ABT0S4R7</accession>
<gene>
    <name evidence="1" type="ORF">LZ538_12515</name>
</gene>
<comment type="caution">
    <text evidence="1">The sequence shown here is derived from an EMBL/GenBank/DDBJ whole genome shotgun (WGS) entry which is preliminary data.</text>
</comment>
<dbReference type="RefSeq" id="WP_249832358.1">
    <property type="nucleotide sequence ID" value="NZ_JAMGBE010000004.1"/>
</dbReference>
<keyword evidence="2" id="KW-1185">Reference proteome</keyword>